<dbReference type="EMBL" id="DWVY01000017">
    <property type="protein sequence ID" value="HJC74099.1"/>
    <property type="molecule type" value="Genomic_DNA"/>
</dbReference>
<gene>
    <name evidence="5" type="ORF">H9697_04010</name>
</gene>
<accession>A0A9D2Q745</accession>
<feature type="domain" description="Glycosyl hydrolase family 13 catalytic" evidence="4">
    <location>
        <begin position="13"/>
        <end position="418"/>
    </location>
</feature>
<comment type="similarity">
    <text evidence="1">Belongs to the glycosyl hydrolase 13 family.</text>
</comment>
<name>A0A9D2Q745_9FIRM</name>
<dbReference type="InterPro" id="IPR006047">
    <property type="entry name" value="GH13_cat_dom"/>
</dbReference>
<dbReference type="Gene3D" id="3.90.400.10">
    <property type="entry name" value="Oligo-1,6-glucosidase, Domain 2"/>
    <property type="match status" value="1"/>
</dbReference>
<keyword evidence="2" id="KW-0378">Hydrolase</keyword>
<dbReference type="SMART" id="SM00642">
    <property type="entry name" value="Aamy"/>
    <property type="match status" value="1"/>
</dbReference>
<organism evidence="5 6">
    <name type="scientific">Candidatus Mediterraneibacter faecavium</name>
    <dbReference type="NCBI Taxonomy" id="2838668"/>
    <lineage>
        <taxon>Bacteria</taxon>
        <taxon>Bacillati</taxon>
        <taxon>Bacillota</taxon>
        <taxon>Clostridia</taxon>
        <taxon>Lachnospirales</taxon>
        <taxon>Lachnospiraceae</taxon>
        <taxon>Mediterraneibacter</taxon>
    </lineage>
</organism>
<reference evidence="5" key="1">
    <citation type="journal article" date="2021" name="PeerJ">
        <title>Extensive microbial diversity within the chicken gut microbiome revealed by metagenomics and culture.</title>
        <authorList>
            <person name="Gilroy R."/>
            <person name="Ravi A."/>
            <person name="Getino M."/>
            <person name="Pursley I."/>
            <person name="Horton D.L."/>
            <person name="Alikhan N.F."/>
            <person name="Baker D."/>
            <person name="Gharbi K."/>
            <person name="Hall N."/>
            <person name="Watson M."/>
            <person name="Adriaenssens E.M."/>
            <person name="Foster-Nyarko E."/>
            <person name="Jarju S."/>
            <person name="Secka A."/>
            <person name="Antonio M."/>
            <person name="Oren A."/>
            <person name="Chaudhuri R.R."/>
            <person name="La Ragione R."/>
            <person name="Hildebrand F."/>
            <person name="Pallen M.J."/>
        </authorList>
    </citation>
    <scope>NUCLEOTIDE SEQUENCE</scope>
    <source>
        <strain evidence="5">CHK196-7946</strain>
    </source>
</reference>
<evidence type="ECO:0000256" key="2">
    <source>
        <dbReference type="ARBA" id="ARBA00022801"/>
    </source>
</evidence>
<evidence type="ECO:0000259" key="4">
    <source>
        <dbReference type="SMART" id="SM00642"/>
    </source>
</evidence>
<dbReference type="GO" id="GO:0009313">
    <property type="term" value="P:oligosaccharide catabolic process"/>
    <property type="evidence" value="ECO:0007669"/>
    <property type="project" value="TreeGrafter"/>
</dbReference>
<proteinExistence type="inferred from homology"/>
<dbReference type="Proteomes" id="UP000823902">
    <property type="component" value="Unassembled WGS sequence"/>
</dbReference>
<evidence type="ECO:0000256" key="3">
    <source>
        <dbReference type="ARBA" id="ARBA00023295"/>
    </source>
</evidence>
<dbReference type="InterPro" id="IPR013780">
    <property type="entry name" value="Glyco_hydro_b"/>
</dbReference>
<dbReference type="Pfam" id="PF00128">
    <property type="entry name" value="Alpha-amylase"/>
    <property type="match status" value="1"/>
</dbReference>
<dbReference type="CDD" id="cd11333">
    <property type="entry name" value="AmyAc_SI_OligoGlu_DGase"/>
    <property type="match status" value="1"/>
</dbReference>
<dbReference type="FunFam" id="3.90.400.10:FF:000002">
    <property type="entry name" value="Sucrose isomerase"/>
    <property type="match status" value="1"/>
</dbReference>
<dbReference type="FunFam" id="3.20.20.80:FF:000064">
    <property type="entry name" value="Oligo-1,6-glucosidase"/>
    <property type="match status" value="2"/>
</dbReference>
<protein>
    <submittedName>
        <fullName evidence="5">Alpha-glucosidase</fullName>
    </submittedName>
</protein>
<dbReference type="PANTHER" id="PTHR10357:SF179">
    <property type="entry name" value="NEUTRAL AND BASIC AMINO ACID TRANSPORT PROTEIN RBAT"/>
    <property type="match status" value="1"/>
</dbReference>
<keyword evidence="3" id="KW-0326">Glycosidase</keyword>
<dbReference type="Gene3D" id="2.60.40.1180">
    <property type="entry name" value="Golgi alpha-mannosidase II"/>
    <property type="match status" value="1"/>
</dbReference>
<dbReference type="PANTHER" id="PTHR10357">
    <property type="entry name" value="ALPHA-AMYLASE FAMILY MEMBER"/>
    <property type="match status" value="1"/>
</dbReference>
<dbReference type="GO" id="GO:0004556">
    <property type="term" value="F:alpha-amylase activity"/>
    <property type="evidence" value="ECO:0007669"/>
    <property type="project" value="TreeGrafter"/>
</dbReference>
<dbReference type="SUPFAM" id="SSF51011">
    <property type="entry name" value="Glycosyl hydrolase domain"/>
    <property type="match status" value="1"/>
</dbReference>
<dbReference type="Gene3D" id="3.20.20.80">
    <property type="entry name" value="Glycosidases"/>
    <property type="match status" value="1"/>
</dbReference>
<dbReference type="AlphaFoldDB" id="A0A9D2Q745"/>
<dbReference type="InterPro" id="IPR017853">
    <property type="entry name" value="GH"/>
</dbReference>
<reference evidence="5" key="2">
    <citation type="submission" date="2021-04" db="EMBL/GenBank/DDBJ databases">
        <authorList>
            <person name="Gilroy R."/>
        </authorList>
    </citation>
    <scope>NUCLEOTIDE SEQUENCE</scope>
    <source>
        <strain evidence="5">CHK196-7946</strain>
    </source>
</reference>
<evidence type="ECO:0000256" key="1">
    <source>
        <dbReference type="ARBA" id="ARBA00008061"/>
    </source>
</evidence>
<evidence type="ECO:0000313" key="6">
    <source>
        <dbReference type="Proteomes" id="UP000823902"/>
    </source>
</evidence>
<dbReference type="SUPFAM" id="SSF51445">
    <property type="entry name" value="(Trans)glycosidases"/>
    <property type="match status" value="1"/>
</dbReference>
<sequence>MKKQWWKEKVVYQIYPKSFKDSNGDGIGDLKGILEKLPYLKNLGIDMVWLSPVYQSPFIDQGYDISDYYKISEVFGTMEDFDTLLAEAKKLGIGIVMDLVINHCSSEHEWFQKALKDPYGEYAGYFYFEKGKDGNPPSNYRSYFGGSAWEKVPGTDLYYLHMFAKEQPDLNWENPKVKKELFDMINWWLDKGIAGFRIDAIINIKKDVNFPSYEPDGPDGMCACTAMVERVDGIGELLGELKRETFAKRDTFTVGEVFNLKEGALEEFVGEDGYFSSMFDFAPHMLTEGQNGWYDTREVTFLEWKKTIIQSQMECQGKAFLSNIIENHDEPRGASRYLPEYAQNPDGIKMLGCVSVLLRGIPFIYQGQEIGMTNCRMDSIEDYDDIDTYHQYREAREAGLSDKEALEACYRFSRDNARTPMQWDAGENAGFTKGTPWLRVNENYRMVNVADQEKDPGSVLHFYRKLIALRKSEEWKNVFVYGEFLPLFEEDESLFAYARTDGEKKAVILANFGKEEMAVKLSENLGKVLLANMYRPQQINAREVVLEPCEVLVCQVCE</sequence>
<comment type="caution">
    <text evidence="5">The sequence shown here is derived from an EMBL/GenBank/DDBJ whole genome shotgun (WGS) entry which is preliminary data.</text>
</comment>
<evidence type="ECO:0000313" key="5">
    <source>
        <dbReference type="EMBL" id="HJC74099.1"/>
    </source>
</evidence>
<dbReference type="InterPro" id="IPR045857">
    <property type="entry name" value="O16G_dom_2"/>
</dbReference>